<dbReference type="InterPro" id="IPR039426">
    <property type="entry name" value="TonB-dep_rcpt-like"/>
</dbReference>
<organism evidence="4 5">
    <name type="scientific">Bacteroides xylanisolvens</name>
    <dbReference type="NCBI Taxonomy" id="371601"/>
    <lineage>
        <taxon>Bacteria</taxon>
        <taxon>Pseudomonadati</taxon>
        <taxon>Bacteroidota</taxon>
        <taxon>Bacteroidia</taxon>
        <taxon>Bacteroidales</taxon>
        <taxon>Bacteroidaceae</taxon>
        <taxon>Bacteroides</taxon>
    </lineage>
</organism>
<accession>A0A1I4VF21</accession>
<comment type="similarity">
    <text evidence="1">Belongs to the TonB-dependent receptor family.</text>
</comment>
<name>A0A1I4VF21_9BACE</name>
<reference evidence="4 5" key="1">
    <citation type="submission" date="2016-10" db="EMBL/GenBank/DDBJ databases">
        <authorList>
            <person name="de Groot N.N."/>
        </authorList>
    </citation>
    <scope>NUCLEOTIDE SEQUENCE [LARGE SCALE GENOMIC DNA]</scope>
    <source>
        <strain evidence="4 5">NLAE-zl-C202</strain>
    </source>
</reference>
<keyword evidence="1" id="KW-0813">Transport</keyword>
<proteinExistence type="inferred from homology"/>
<dbReference type="Proteomes" id="UP000183766">
    <property type="component" value="Unassembled WGS sequence"/>
</dbReference>
<dbReference type="FunFam" id="2.60.40.1120:FF:000003">
    <property type="entry name" value="Outer membrane protein Omp121"/>
    <property type="match status" value="1"/>
</dbReference>
<evidence type="ECO:0000259" key="3">
    <source>
        <dbReference type="Pfam" id="PF07715"/>
    </source>
</evidence>
<dbReference type="PROSITE" id="PS52016">
    <property type="entry name" value="TONB_DEPENDENT_REC_3"/>
    <property type="match status" value="1"/>
</dbReference>
<dbReference type="InterPro" id="IPR008969">
    <property type="entry name" value="CarboxyPept-like_regulatory"/>
</dbReference>
<protein>
    <submittedName>
        <fullName evidence="4">TonB-linked outer membrane protein, SusC/RagA family</fullName>
    </submittedName>
</protein>
<dbReference type="Gene3D" id="2.170.130.10">
    <property type="entry name" value="TonB-dependent receptor, plug domain"/>
    <property type="match status" value="1"/>
</dbReference>
<dbReference type="EMBL" id="FOUM01000016">
    <property type="protein sequence ID" value="SFM99827.1"/>
    <property type="molecule type" value="Genomic_DNA"/>
</dbReference>
<dbReference type="Gene3D" id="2.60.40.1120">
    <property type="entry name" value="Carboxypeptidase-like, regulatory domain"/>
    <property type="match status" value="1"/>
</dbReference>
<dbReference type="AlphaFoldDB" id="A0A1I4VF21"/>
<keyword evidence="1" id="KW-0472">Membrane</keyword>
<keyword evidence="1" id="KW-0998">Cell outer membrane</keyword>
<dbReference type="GO" id="GO:0009279">
    <property type="term" value="C:cell outer membrane"/>
    <property type="evidence" value="ECO:0007669"/>
    <property type="project" value="UniProtKB-SubCell"/>
</dbReference>
<comment type="subcellular location">
    <subcellularLocation>
        <location evidence="1">Cell outer membrane</location>
        <topology evidence="1">Multi-pass membrane protein</topology>
    </subcellularLocation>
</comment>
<dbReference type="RefSeq" id="WP_074909907.1">
    <property type="nucleotide sequence ID" value="NZ_FOUM01000016.1"/>
</dbReference>
<evidence type="ECO:0000256" key="1">
    <source>
        <dbReference type="PROSITE-ProRule" id="PRU01360"/>
    </source>
</evidence>
<dbReference type="InterPro" id="IPR037066">
    <property type="entry name" value="Plug_dom_sf"/>
</dbReference>
<dbReference type="InterPro" id="IPR012910">
    <property type="entry name" value="Plug_dom"/>
</dbReference>
<sequence length="1049" mass="116535">MKKIRWNPRLLALLIITYFLCITNSYAQNVIKGFVKDGNDEPLPGVSVSIKGITNVGTITDIDGKYTINANHNQTLIFSYIGMLTQEIKISNKREINITMKDDVASLEEVVVVGYGTQRRADLTSAVSSVSSKEILKAPTMSVSNMVGSRVSGIAAVQASGQPGSDQAALTVRGQSGIVYVIDGIRRTAEDFNGIDPNEIESISVLKDASSVAVYGLDANGAFIVTTKKGKSEKVSITYTGTIGFSQNAEQQRWLDGPEYAYWYNKARVMQGDSEIFTTEMVRKMREGVDGWGNTNWYDKVCGTGTRQHHNLSASGGNDKIHFFTSIGYLEEKGNIDKYNYRRYNLRSNIHAKIAKGLSLSLGISGRIEDKDEPRFSADPDAYMNVPLQLIWAVPYMPETYTFEGKEYNVASLAAGSAVSPLGSIYDSGYNKKNYSYIQSNFSLTYDAPWLKGLSIKFQGAYDMVHMMSKMLSKPYEVMLMNMPDATTTNLTYKKSYGVLKNTASLAEAASKRYDITTQTSVNYNNQFGKHTVGIMLLAETRERKTNSINATGYGLDYLQLDELGKITNLTGDGENKAPTIDGASGQSRVAGFVGRINYNYADKYYLETSLRYDGSYLFGGMNKRWVTLPGVSLAWRMSNENWFHIPWITNLKLRAGIGKTATSGISAFQWRNTMAVNANSVVIGGASQSSIYPSVLGNPNLTWAQCLNYNIGLDATLWNGLLGVEVDVFYKYEYDKLSKTTGSYPLSMGKYYFSTGNVDKADYKGFDLTLTHYNKIGSFNYGAKLIWSYAYGRWLKYAGDAENAPEYKRLTGKQIGTKLGCISEGLFQSEREIEDSPTFPDRKAIPGYIKYKDLNGDGIITLEQDQGYFGKSSRPTHTGSFNLFGNWKGFDFDLLFSWGLGSSVALTGVYTAEGSKWVQGATSFSRPFYQGGNSPLFLVANAWTPENPNADFPRLEVTPSSTNNSISSTFWYRNGNYARLKTAQIGYNFPKKWLIPAGIEALRIYIEGYNLFTWSAVSKYNIDPESPAVNNGYYPQQRTYTLGLKVTF</sequence>
<evidence type="ECO:0000256" key="2">
    <source>
        <dbReference type="SAM" id="SignalP"/>
    </source>
</evidence>
<dbReference type="InterPro" id="IPR023996">
    <property type="entry name" value="TonB-dep_OMP_SusC/RagA"/>
</dbReference>
<feature type="domain" description="TonB-dependent receptor plug" evidence="3">
    <location>
        <begin position="121"/>
        <end position="221"/>
    </location>
</feature>
<gene>
    <name evidence="4" type="ORF">SAMN05216250_11631</name>
</gene>
<dbReference type="SUPFAM" id="SSF56935">
    <property type="entry name" value="Porins"/>
    <property type="match status" value="1"/>
</dbReference>
<keyword evidence="2" id="KW-0732">Signal</keyword>
<dbReference type="NCBIfam" id="TIGR04056">
    <property type="entry name" value="OMP_RagA_SusC"/>
    <property type="match status" value="1"/>
</dbReference>
<dbReference type="Pfam" id="PF13715">
    <property type="entry name" value="CarbopepD_reg_2"/>
    <property type="match status" value="1"/>
</dbReference>
<feature type="chain" id="PRO_5010293251" evidence="2">
    <location>
        <begin position="28"/>
        <end position="1049"/>
    </location>
</feature>
<dbReference type="SUPFAM" id="SSF49464">
    <property type="entry name" value="Carboxypeptidase regulatory domain-like"/>
    <property type="match status" value="1"/>
</dbReference>
<evidence type="ECO:0000313" key="4">
    <source>
        <dbReference type="EMBL" id="SFM99827.1"/>
    </source>
</evidence>
<dbReference type="Pfam" id="PF07715">
    <property type="entry name" value="Plug"/>
    <property type="match status" value="1"/>
</dbReference>
<keyword evidence="1" id="KW-1134">Transmembrane beta strand</keyword>
<evidence type="ECO:0000313" key="5">
    <source>
        <dbReference type="Proteomes" id="UP000183766"/>
    </source>
</evidence>
<feature type="signal peptide" evidence="2">
    <location>
        <begin position="1"/>
        <end position="27"/>
    </location>
</feature>
<keyword evidence="1" id="KW-0812">Transmembrane</keyword>